<evidence type="ECO:0008006" key="3">
    <source>
        <dbReference type="Google" id="ProtNLM"/>
    </source>
</evidence>
<dbReference type="EMBL" id="SOEO01000002">
    <property type="protein sequence ID" value="TDX83937.1"/>
    <property type="molecule type" value="Genomic_DNA"/>
</dbReference>
<dbReference type="AlphaFoldDB" id="A0A4R8I4X4"/>
<comment type="caution">
    <text evidence="1">The sequence shown here is derived from an EMBL/GenBank/DDBJ whole genome shotgun (WGS) entry which is preliminary data.</text>
</comment>
<protein>
    <recommendedName>
        <fullName evidence="3">Excisionase family DNA binding protein</fullName>
    </recommendedName>
</protein>
<dbReference type="Proteomes" id="UP000295313">
    <property type="component" value="Unassembled WGS sequence"/>
</dbReference>
<gene>
    <name evidence="1" type="ORF">B0I22_1525</name>
</gene>
<reference evidence="1 2" key="1">
    <citation type="submission" date="2019-03" db="EMBL/GenBank/DDBJ databases">
        <title>Genomic Encyclopedia of Type Strains, Phase III (KMG-III): the genomes of soil and plant-associated and newly described type strains.</title>
        <authorList>
            <person name="Whitman W."/>
        </authorList>
    </citation>
    <scope>NUCLEOTIDE SEQUENCE [LARGE SCALE GENOMIC DNA]</scope>
    <source>
        <strain evidence="1 2">CGMCC 1.12802</strain>
    </source>
</reference>
<accession>A0A4R8I4X4</accession>
<organism evidence="1 2">
    <name type="scientific">Epilithonimonas xixisoli</name>
    <dbReference type="NCBI Taxonomy" id="1476462"/>
    <lineage>
        <taxon>Bacteria</taxon>
        <taxon>Pseudomonadati</taxon>
        <taxon>Bacteroidota</taxon>
        <taxon>Flavobacteriia</taxon>
        <taxon>Flavobacteriales</taxon>
        <taxon>Weeksellaceae</taxon>
        <taxon>Chryseobacterium group</taxon>
        <taxon>Epilithonimonas</taxon>
    </lineage>
</organism>
<proteinExistence type="predicted"/>
<dbReference type="RefSeq" id="WP_133943992.1">
    <property type="nucleotide sequence ID" value="NZ_SOEO01000002.1"/>
</dbReference>
<keyword evidence="2" id="KW-1185">Reference proteome</keyword>
<evidence type="ECO:0000313" key="1">
    <source>
        <dbReference type="EMBL" id="TDX83937.1"/>
    </source>
</evidence>
<name>A0A4R8I4X4_9FLAO</name>
<sequence length="69" mass="7920">MEDGKLKVLTTDGACKELGVSRTTFEIRIKQRLTKLEKVGTRNFFLYDEVMRLKNEAGKIITPKYNVIA</sequence>
<evidence type="ECO:0000313" key="2">
    <source>
        <dbReference type="Proteomes" id="UP000295313"/>
    </source>
</evidence>